<dbReference type="GO" id="GO:0003723">
    <property type="term" value="F:RNA binding"/>
    <property type="evidence" value="ECO:0007669"/>
    <property type="project" value="InterPro"/>
</dbReference>
<feature type="domain" description="Reverse transcriptase" evidence="8">
    <location>
        <begin position="1"/>
        <end position="251"/>
    </location>
</feature>
<dbReference type="GO" id="GO:0003964">
    <property type="term" value="F:RNA-directed DNA polymerase activity"/>
    <property type="evidence" value="ECO:0007669"/>
    <property type="project" value="UniProtKB-KW"/>
</dbReference>
<dbReference type="InterPro" id="IPR000477">
    <property type="entry name" value="RT_dom"/>
</dbReference>
<dbReference type="GO" id="GO:0046872">
    <property type="term" value="F:metal ion binding"/>
    <property type="evidence" value="ECO:0007669"/>
    <property type="project" value="UniProtKB-KW"/>
</dbReference>
<dbReference type="InterPro" id="IPR000123">
    <property type="entry name" value="Reverse_transcriptase_msDNA"/>
</dbReference>
<evidence type="ECO:0000256" key="6">
    <source>
        <dbReference type="ARBA" id="ARBA00023118"/>
    </source>
</evidence>
<reference evidence="9" key="1">
    <citation type="journal article" date="2015" name="MBio">
        <title>Eco-Evolutionary Dynamics of Episomes among Ecologically Cohesive Bacterial Populations.</title>
        <authorList>
            <person name="Xue H."/>
            <person name="Cordero O.X."/>
            <person name="Camas F.M."/>
            <person name="Trimble W."/>
            <person name="Meyer F."/>
            <person name="Guglielmini J."/>
            <person name="Rocha E.P."/>
            <person name="Polz M.F."/>
        </authorList>
    </citation>
    <scope>NUCLEOTIDE SEQUENCE</scope>
    <source>
        <strain evidence="9">1F_164</strain>
    </source>
</reference>
<keyword evidence="2" id="KW-0548">Nucleotidyltransferase</keyword>
<comment type="similarity">
    <text evidence="7">Belongs to the bacterial reverse transcriptase family.</text>
</comment>
<dbReference type="SUPFAM" id="SSF56672">
    <property type="entry name" value="DNA/RNA polymerases"/>
    <property type="match status" value="1"/>
</dbReference>
<evidence type="ECO:0000256" key="3">
    <source>
        <dbReference type="ARBA" id="ARBA00022723"/>
    </source>
</evidence>
<name>A0A0H3ZRN9_9GAMM</name>
<dbReference type="Pfam" id="PF00078">
    <property type="entry name" value="RVT_1"/>
    <property type="match status" value="1"/>
</dbReference>
<evidence type="ECO:0000256" key="2">
    <source>
        <dbReference type="ARBA" id="ARBA00022695"/>
    </source>
</evidence>
<protein>
    <recommendedName>
        <fullName evidence="8">Reverse transcriptase domain-containing protein</fullName>
    </recommendedName>
</protein>
<dbReference type="CDD" id="cd03487">
    <property type="entry name" value="RT_Bac_retron_II"/>
    <property type="match status" value="1"/>
</dbReference>
<evidence type="ECO:0000256" key="5">
    <source>
        <dbReference type="ARBA" id="ARBA00022918"/>
    </source>
</evidence>
<dbReference type="AlphaFoldDB" id="A0A0H3ZRN9"/>
<evidence type="ECO:0000259" key="8">
    <source>
        <dbReference type="PROSITE" id="PS50878"/>
    </source>
</evidence>
<keyword evidence="3" id="KW-0479">Metal-binding</keyword>
<evidence type="ECO:0000256" key="1">
    <source>
        <dbReference type="ARBA" id="ARBA00022679"/>
    </source>
</evidence>
<keyword evidence="6" id="KW-0051">Antiviral defense</keyword>
<proteinExistence type="inferred from homology"/>
<dbReference type="PRINTS" id="PR00866">
    <property type="entry name" value="RNADNAPOLMS"/>
</dbReference>
<keyword evidence="5" id="KW-0695">RNA-directed DNA polymerase</keyword>
<evidence type="ECO:0000313" key="9">
    <source>
        <dbReference type="EMBL" id="AKN36266.1"/>
    </source>
</evidence>
<dbReference type="GO" id="GO:0051607">
    <property type="term" value="P:defense response to virus"/>
    <property type="evidence" value="ECO:0007669"/>
    <property type="project" value="UniProtKB-KW"/>
</dbReference>
<dbReference type="PROSITE" id="PS50878">
    <property type="entry name" value="RT_POL"/>
    <property type="match status" value="1"/>
</dbReference>
<organism evidence="9">
    <name type="scientific">Enterovibrio norvegicus</name>
    <dbReference type="NCBI Taxonomy" id="188144"/>
    <lineage>
        <taxon>Bacteria</taxon>
        <taxon>Pseudomonadati</taxon>
        <taxon>Pseudomonadota</taxon>
        <taxon>Gammaproteobacteria</taxon>
        <taxon>Vibrionales</taxon>
        <taxon>Vibrionaceae</taxon>
        <taxon>Enterovibrio</taxon>
    </lineage>
</organism>
<accession>A0A0H3ZRN9</accession>
<sequence length="395" mass="45704">MDKPHYPCRPIGSVDVLANTLGVHIRKLRSIASKVDSSYTSYELKPHPVTNKVRTVVEPKHELKKIQKKINSRIFLHVNFPEYLQGGIRATSQSKRDYIENASRHGRSQTLINLDVKNFYPNIKVDVVRDIFKYFFKFSDDVVEILTTLTTYRGSVPQGGCTSSYLANLVFFNDEYRIVSSLRGRNLRYTRLLDDITISSVKTIDNKTSVKLIKDVAGMLRKRNLSLKSPKTKVTDRSEMHKDFEVTGLCVRASEPKVRKKDRRFIRLLVFQCESQAKTDRTSDEYHKNWNKTSGLVAKLKRLNHSQAKDYRKRLAEILPLYDEYREKQIVKRAYVALKVPVTSHEKIGTIRSYNNLIYQLGILSRTNKKVAKGLSKSLKAYYSSVPTIENFWEN</sequence>
<dbReference type="EMBL" id="KP795482">
    <property type="protein sequence ID" value="AKN36266.1"/>
    <property type="molecule type" value="Genomic_DNA"/>
</dbReference>
<keyword evidence="4" id="KW-0460">Magnesium</keyword>
<dbReference type="InterPro" id="IPR043502">
    <property type="entry name" value="DNA/RNA_pol_sf"/>
</dbReference>
<evidence type="ECO:0000256" key="4">
    <source>
        <dbReference type="ARBA" id="ARBA00022842"/>
    </source>
</evidence>
<keyword evidence="1" id="KW-0808">Transferase</keyword>
<evidence type="ECO:0000256" key="7">
    <source>
        <dbReference type="ARBA" id="ARBA00034120"/>
    </source>
</evidence>